<dbReference type="Gene3D" id="3.40.50.620">
    <property type="entry name" value="HUPs"/>
    <property type="match status" value="1"/>
</dbReference>
<feature type="domain" description="tRNA(Ile)-lysidine/2-thiocytidine synthase N-terminal" evidence="1">
    <location>
        <begin position="30"/>
        <end position="67"/>
    </location>
</feature>
<sequence length="85" mass="9394">MIIKTYRLVHPLFATFQQELQALLPAGHSVLLAISGGVDSVVLAHLLKTAKVPVTLAHVNFQLRGKKAFGMKNLFDNWRRIGACL</sequence>
<dbReference type="InterPro" id="IPR014729">
    <property type="entry name" value="Rossmann-like_a/b/a_fold"/>
</dbReference>
<gene>
    <name evidence="2" type="ORF">GLV81_04095</name>
</gene>
<evidence type="ECO:0000313" key="3">
    <source>
        <dbReference type="Proteomes" id="UP000426027"/>
    </source>
</evidence>
<dbReference type="InterPro" id="IPR011063">
    <property type="entry name" value="TilS/TtcA_N"/>
</dbReference>
<dbReference type="EMBL" id="CP046566">
    <property type="protein sequence ID" value="QGW27385.1"/>
    <property type="molecule type" value="Genomic_DNA"/>
</dbReference>
<evidence type="ECO:0000313" key="2">
    <source>
        <dbReference type="EMBL" id="QGW27385.1"/>
    </source>
</evidence>
<dbReference type="AlphaFoldDB" id="A0A6I6GGB2"/>
<reference evidence="2 3" key="1">
    <citation type="submission" date="2019-11" db="EMBL/GenBank/DDBJ databases">
        <authorList>
            <person name="Im W.T."/>
        </authorList>
    </citation>
    <scope>NUCLEOTIDE SEQUENCE [LARGE SCALE GENOMIC DNA]</scope>
    <source>
        <strain evidence="2 3">SB-02</strain>
    </source>
</reference>
<evidence type="ECO:0000259" key="1">
    <source>
        <dbReference type="Pfam" id="PF01171"/>
    </source>
</evidence>
<dbReference type="KEGG" id="fls:GLV81_04095"/>
<accession>A0A6I6GGB2</accession>
<dbReference type="Pfam" id="PF01171">
    <property type="entry name" value="ATP_bind_3"/>
    <property type="match status" value="1"/>
</dbReference>
<dbReference type="SUPFAM" id="SSF52402">
    <property type="entry name" value="Adenine nucleotide alpha hydrolases-like"/>
    <property type="match status" value="1"/>
</dbReference>
<proteinExistence type="predicted"/>
<organism evidence="2 3">
    <name type="scientific">Phnomibacter ginsenosidimutans</name>
    <dbReference type="NCBI Taxonomy" id="2676868"/>
    <lineage>
        <taxon>Bacteria</taxon>
        <taxon>Pseudomonadati</taxon>
        <taxon>Bacteroidota</taxon>
        <taxon>Chitinophagia</taxon>
        <taxon>Chitinophagales</taxon>
        <taxon>Chitinophagaceae</taxon>
        <taxon>Phnomibacter</taxon>
    </lineage>
</organism>
<protein>
    <recommendedName>
        <fullName evidence="1">tRNA(Ile)-lysidine/2-thiocytidine synthase N-terminal domain-containing protein</fullName>
    </recommendedName>
</protein>
<dbReference type="Proteomes" id="UP000426027">
    <property type="component" value="Chromosome"/>
</dbReference>
<keyword evidence="3" id="KW-1185">Reference proteome</keyword>
<name>A0A6I6GGB2_9BACT</name>